<evidence type="ECO:0000313" key="13">
    <source>
        <dbReference type="Proteomes" id="UP000040453"/>
    </source>
</evidence>
<dbReference type="Pfam" id="PF00781">
    <property type="entry name" value="DAGK_cat"/>
    <property type="match status" value="1"/>
</dbReference>
<evidence type="ECO:0000256" key="5">
    <source>
        <dbReference type="ARBA" id="ARBA00022741"/>
    </source>
</evidence>
<protein>
    <submittedName>
        <fullName evidence="12">Putative lipid kinase BmrU</fullName>
    </submittedName>
</protein>
<dbReference type="AlphaFoldDB" id="A0A0A1MTV5"/>
<comment type="similarity">
    <text evidence="2">Belongs to the diacylglycerol/lipid kinase family.</text>
</comment>
<dbReference type="RefSeq" id="WP_244882384.1">
    <property type="nucleotide sequence ID" value="NZ_CAXOIH010000023.1"/>
</dbReference>
<name>A0A0A1MTV5_9BACI</name>
<keyword evidence="10" id="KW-1208">Phospholipid metabolism</keyword>
<keyword evidence="6 12" id="KW-0418">Kinase</keyword>
<evidence type="ECO:0000256" key="6">
    <source>
        <dbReference type="ARBA" id="ARBA00022777"/>
    </source>
</evidence>
<dbReference type="GO" id="GO:0008654">
    <property type="term" value="P:phospholipid biosynthetic process"/>
    <property type="evidence" value="ECO:0007669"/>
    <property type="project" value="UniProtKB-KW"/>
</dbReference>
<dbReference type="PANTHER" id="PTHR12358:SF107">
    <property type="entry name" value="LIPID KINASE BMRU-RELATED"/>
    <property type="match status" value="1"/>
</dbReference>
<dbReference type="Proteomes" id="UP000040453">
    <property type="component" value="Unassembled WGS sequence"/>
</dbReference>
<keyword evidence="13" id="KW-1185">Reference proteome</keyword>
<dbReference type="InterPro" id="IPR005218">
    <property type="entry name" value="Diacylglycerol/lipid_kinase"/>
</dbReference>
<evidence type="ECO:0000256" key="7">
    <source>
        <dbReference type="ARBA" id="ARBA00022840"/>
    </source>
</evidence>
<reference evidence="12 13" key="1">
    <citation type="submission" date="2014-11" db="EMBL/GenBank/DDBJ databases">
        <authorList>
            <person name="Urmite Genomes Urmite Genomes"/>
        </authorList>
    </citation>
    <scope>NUCLEOTIDE SEQUENCE [LARGE SCALE GENOMIC DNA]</scope>
    <source>
        <strain evidence="12 13">Oc5</strain>
    </source>
</reference>
<keyword evidence="3" id="KW-0444">Lipid biosynthesis</keyword>
<accession>A0A0A1MTV5</accession>
<feature type="domain" description="DAGKc" evidence="11">
    <location>
        <begin position="1"/>
        <end position="131"/>
    </location>
</feature>
<comment type="cofactor">
    <cofactor evidence="1">
        <name>Mg(2+)</name>
        <dbReference type="ChEBI" id="CHEBI:18420"/>
    </cofactor>
</comment>
<dbReference type="PANTHER" id="PTHR12358">
    <property type="entry name" value="SPHINGOSINE KINASE"/>
    <property type="match status" value="1"/>
</dbReference>
<dbReference type="Gene3D" id="2.60.200.40">
    <property type="match status" value="1"/>
</dbReference>
<dbReference type="SMART" id="SM00046">
    <property type="entry name" value="DAGKc"/>
    <property type="match status" value="1"/>
</dbReference>
<dbReference type="InterPro" id="IPR050187">
    <property type="entry name" value="Lipid_Phosphate_FormReg"/>
</dbReference>
<evidence type="ECO:0000256" key="4">
    <source>
        <dbReference type="ARBA" id="ARBA00022679"/>
    </source>
</evidence>
<keyword evidence="5" id="KW-0547">Nucleotide-binding</keyword>
<keyword evidence="8" id="KW-0443">Lipid metabolism</keyword>
<dbReference type="SUPFAM" id="SSF111331">
    <property type="entry name" value="NAD kinase/diacylglycerol kinase-like"/>
    <property type="match status" value="1"/>
</dbReference>
<evidence type="ECO:0000256" key="9">
    <source>
        <dbReference type="ARBA" id="ARBA00023209"/>
    </source>
</evidence>
<keyword evidence="7" id="KW-0067">ATP-binding</keyword>
<proteinExistence type="inferred from homology"/>
<keyword evidence="9" id="KW-0594">Phospholipid biosynthesis</keyword>
<evidence type="ECO:0000259" key="11">
    <source>
        <dbReference type="PROSITE" id="PS50146"/>
    </source>
</evidence>
<keyword evidence="4" id="KW-0808">Transferase</keyword>
<dbReference type="Gene3D" id="3.40.50.10330">
    <property type="entry name" value="Probable inorganic polyphosphate/atp-NAD kinase, domain 1"/>
    <property type="match status" value="1"/>
</dbReference>
<evidence type="ECO:0000256" key="2">
    <source>
        <dbReference type="ARBA" id="ARBA00005983"/>
    </source>
</evidence>
<dbReference type="PROSITE" id="PS50146">
    <property type="entry name" value="DAGK"/>
    <property type="match status" value="1"/>
</dbReference>
<evidence type="ECO:0000313" key="12">
    <source>
        <dbReference type="EMBL" id="CEI83109.1"/>
    </source>
</evidence>
<dbReference type="InterPro" id="IPR017438">
    <property type="entry name" value="ATP-NAD_kinase_N"/>
</dbReference>
<dbReference type="InterPro" id="IPR001206">
    <property type="entry name" value="Diacylglycerol_kinase_cat_dom"/>
</dbReference>
<dbReference type="InterPro" id="IPR045540">
    <property type="entry name" value="YegS/DAGK_C"/>
</dbReference>
<dbReference type="GO" id="GO:0005524">
    <property type="term" value="F:ATP binding"/>
    <property type="evidence" value="ECO:0007669"/>
    <property type="project" value="UniProtKB-KW"/>
</dbReference>
<gene>
    <name evidence="12" type="primary">bmrU</name>
    <name evidence="12" type="ORF">BN997_02999</name>
</gene>
<dbReference type="NCBIfam" id="TIGR00147">
    <property type="entry name" value="YegS/Rv2252/BmrU family lipid kinase"/>
    <property type="match status" value="1"/>
</dbReference>
<dbReference type="GO" id="GO:0004143">
    <property type="term" value="F:ATP-dependent diacylglycerol kinase activity"/>
    <property type="evidence" value="ECO:0007669"/>
    <property type="project" value="TreeGrafter"/>
</dbReference>
<dbReference type="EMBL" id="CDGG01000001">
    <property type="protein sequence ID" value="CEI83109.1"/>
    <property type="molecule type" value="Genomic_DNA"/>
</dbReference>
<evidence type="ECO:0000256" key="8">
    <source>
        <dbReference type="ARBA" id="ARBA00023098"/>
    </source>
</evidence>
<dbReference type="InterPro" id="IPR016064">
    <property type="entry name" value="NAD/diacylglycerol_kinase_sf"/>
</dbReference>
<organism evidence="12 13">
    <name type="scientific">Oceanobacillus oncorhynchi</name>
    <dbReference type="NCBI Taxonomy" id="545501"/>
    <lineage>
        <taxon>Bacteria</taxon>
        <taxon>Bacillati</taxon>
        <taxon>Bacillota</taxon>
        <taxon>Bacilli</taxon>
        <taxon>Bacillales</taxon>
        <taxon>Bacillaceae</taxon>
        <taxon>Oceanobacillus</taxon>
    </lineage>
</organism>
<evidence type="ECO:0000256" key="1">
    <source>
        <dbReference type="ARBA" id="ARBA00001946"/>
    </source>
</evidence>
<dbReference type="Pfam" id="PF19279">
    <property type="entry name" value="YegS_C"/>
    <property type="match status" value="1"/>
</dbReference>
<evidence type="ECO:0000256" key="10">
    <source>
        <dbReference type="ARBA" id="ARBA00023264"/>
    </source>
</evidence>
<evidence type="ECO:0000256" key="3">
    <source>
        <dbReference type="ARBA" id="ARBA00022516"/>
    </source>
</evidence>
<dbReference type="GO" id="GO:0005886">
    <property type="term" value="C:plasma membrane"/>
    <property type="evidence" value="ECO:0007669"/>
    <property type="project" value="TreeGrafter"/>
</dbReference>
<dbReference type="STRING" id="545501.BN997_02999"/>
<sequence length="299" mass="33960">MVKKVALIINPNAGKQKLAQQLDKIQSRLTEIFEEVTILQTKKEGDGERFVEKHAEEVDLLIAGGGDGTVFEIMNALVPLKNRPVFAILPGGTCNDFSRTLGISQKPIEALEQIIMQKRMQVDVGKYEENYFLNFWGIGIISKVAEEMDEANKQVFGRVSYYLNTSRLAFQNEAFALKLHSEEFDYDEKAELLVVGNGSFLGGIQSFFPNADVQDGKFDVLIVKEAKLKYLKKWLEAKIQDDYPENEKDDDIIYFRTNRLEVSTSPEQNIDCDGEFLNKTPATIEVLPKHLDMIYGEME</sequence>